<feature type="transmembrane region" description="Helical" evidence="1">
    <location>
        <begin position="6"/>
        <end position="27"/>
    </location>
</feature>
<dbReference type="EMBL" id="JAESWC010000002">
    <property type="protein sequence ID" value="MBL4935078.1"/>
    <property type="molecule type" value="Genomic_DNA"/>
</dbReference>
<keyword evidence="1" id="KW-1133">Transmembrane helix</keyword>
<keyword evidence="1" id="KW-0812">Transmembrane</keyword>
<protein>
    <submittedName>
        <fullName evidence="2">DUF5301 domain-containing protein</fullName>
    </submittedName>
</protein>
<evidence type="ECO:0000256" key="1">
    <source>
        <dbReference type="SAM" id="Phobius"/>
    </source>
</evidence>
<sequence length="145" mass="16500">MDKKLFKILIPALLLIGIISFCLIRYYGYSPKSFDDLLGADEANITKVLMRNGNNGSYVETTDKEKIKELINLVNDRYYKKSSNQEPRSGYSYYYDFYSGDKHTMTITGNGDNVDVNGTYYDVSSSISVDSLTNWFNSLPVHALK</sequence>
<evidence type="ECO:0000313" key="2">
    <source>
        <dbReference type="EMBL" id="MBL4935078.1"/>
    </source>
</evidence>
<comment type="caution">
    <text evidence="2">The sequence shown here is derived from an EMBL/GenBank/DDBJ whole genome shotgun (WGS) entry which is preliminary data.</text>
</comment>
<name>A0ABS1TAP2_9CLOT</name>
<reference evidence="2 3" key="1">
    <citation type="submission" date="2021-01" db="EMBL/GenBank/DDBJ databases">
        <title>Genome public.</title>
        <authorList>
            <person name="Liu C."/>
            <person name="Sun Q."/>
        </authorList>
    </citation>
    <scope>NUCLEOTIDE SEQUENCE [LARGE SCALE GENOMIC DNA]</scope>
    <source>
        <strain evidence="2 3">YIM B02515</strain>
    </source>
</reference>
<evidence type="ECO:0000313" key="3">
    <source>
        <dbReference type="Proteomes" id="UP000632377"/>
    </source>
</evidence>
<dbReference type="Proteomes" id="UP000632377">
    <property type="component" value="Unassembled WGS sequence"/>
</dbReference>
<gene>
    <name evidence="2" type="ORF">JK636_04820</name>
</gene>
<keyword evidence="1" id="KW-0472">Membrane</keyword>
<dbReference type="RefSeq" id="WP_202747695.1">
    <property type="nucleotide sequence ID" value="NZ_JAESWC010000002.1"/>
</dbReference>
<accession>A0ABS1TAP2</accession>
<organism evidence="2 3">
    <name type="scientific">Clostridium rhizosphaerae</name>
    <dbReference type="NCBI Taxonomy" id="2803861"/>
    <lineage>
        <taxon>Bacteria</taxon>
        <taxon>Bacillati</taxon>
        <taxon>Bacillota</taxon>
        <taxon>Clostridia</taxon>
        <taxon>Eubacteriales</taxon>
        <taxon>Clostridiaceae</taxon>
        <taxon>Clostridium</taxon>
    </lineage>
</organism>
<keyword evidence="3" id="KW-1185">Reference proteome</keyword>
<proteinExistence type="predicted"/>